<dbReference type="GeneID" id="66067248"/>
<dbReference type="Proteomes" id="UP000054053">
    <property type="component" value="Unassembled WGS sequence"/>
</dbReference>
<evidence type="ECO:0000313" key="5">
    <source>
        <dbReference type="Proteomes" id="UP000054053"/>
    </source>
</evidence>
<evidence type="ECO:0000313" key="4">
    <source>
        <dbReference type="Proteomes" id="UP000027002"/>
    </source>
</evidence>
<feature type="signal peptide" evidence="1">
    <location>
        <begin position="1"/>
        <end position="20"/>
    </location>
</feature>
<dbReference type="Proteomes" id="UP000027002">
    <property type="component" value="Chromosome 5"/>
</dbReference>
<dbReference type="AlphaFoldDB" id="A0A063C927"/>
<feature type="chain" id="PRO_5010402241" evidence="1">
    <location>
        <begin position="21"/>
        <end position="210"/>
    </location>
</feature>
<dbReference type="STRING" id="1159556.A0A063C927"/>
<reference evidence="5" key="2">
    <citation type="journal article" date="2016" name="Genome Announc.">
        <title>Genome sequence of Ustilaginoidea virens IPU010, a rice pathogenic fungus causing false smut.</title>
        <authorList>
            <person name="Kumagai T."/>
            <person name="Ishii T."/>
            <person name="Terai G."/>
            <person name="Umemura M."/>
            <person name="Machida M."/>
            <person name="Asai K."/>
        </authorList>
    </citation>
    <scope>NUCLEOTIDE SEQUENCE [LARGE SCALE GENOMIC DNA]</scope>
    <source>
        <strain evidence="5">IPU010</strain>
    </source>
</reference>
<evidence type="ECO:0000313" key="2">
    <source>
        <dbReference type="EMBL" id="GAO14073.1"/>
    </source>
</evidence>
<dbReference type="EMBL" id="BBTG02000020">
    <property type="protein sequence ID" value="GAO14073.1"/>
    <property type="molecule type" value="Genomic_DNA"/>
</dbReference>
<dbReference type="HOGENOM" id="CLU_071125_1_0_1"/>
<evidence type="ECO:0000256" key="1">
    <source>
        <dbReference type="SAM" id="SignalP"/>
    </source>
</evidence>
<organism evidence="2 5">
    <name type="scientific">Ustilaginoidea virens</name>
    <name type="common">Rice false smut fungus</name>
    <name type="synonym">Villosiclava virens</name>
    <dbReference type="NCBI Taxonomy" id="1159556"/>
    <lineage>
        <taxon>Eukaryota</taxon>
        <taxon>Fungi</taxon>
        <taxon>Dikarya</taxon>
        <taxon>Ascomycota</taxon>
        <taxon>Pezizomycotina</taxon>
        <taxon>Sordariomycetes</taxon>
        <taxon>Hypocreomycetidae</taxon>
        <taxon>Hypocreales</taxon>
        <taxon>Clavicipitaceae</taxon>
        <taxon>Ustilaginoidea</taxon>
    </lineage>
</organism>
<evidence type="ECO:0000313" key="3">
    <source>
        <dbReference type="EMBL" id="QUC22230.1"/>
    </source>
</evidence>
<name>A0A063C927_USTVR</name>
<accession>A0A063C927</accession>
<dbReference type="OrthoDB" id="2349272at2759"/>
<dbReference type="EMBL" id="CP072757">
    <property type="protein sequence ID" value="QUC22230.1"/>
    <property type="molecule type" value="Genomic_DNA"/>
</dbReference>
<gene>
    <name evidence="3" type="ORF">UV8b_06471</name>
    <name evidence="2" type="ORF">UVI_02038350</name>
</gene>
<dbReference type="KEGG" id="uvi:66067248"/>
<proteinExistence type="predicted"/>
<sequence length="210" mass="22771">MHMLCGALLGLLAMAAVATAQQQPLDAVQIVRQIAPAAAAACPESNGECRTAEQAAPWIARALLQHGVYSAGEMAAVIAHMAFESADFRYKHNVNPGRPGQGTANMQLARYNLLYARHFDALRDQVANISSVDGQADGVLNHILSLVQPDEYNFGSGPWFLTTQCGRDVRARLRADVDDGFGAFLRCVGVPLTEARRAYFERAKKAFRLA</sequence>
<keyword evidence="1" id="KW-0732">Signal</keyword>
<protein>
    <submittedName>
        <fullName evidence="2">Uncharacterized protein</fullName>
    </submittedName>
</protein>
<keyword evidence="4" id="KW-1185">Reference proteome</keyword>
<reference evidence="3" key="3">
    <citation type="submission" date="2020-03" db="EMBL/GenBank/DDBJ databases">
        <title>A mixture of massive structural variations and highly conserved coding sequences in Ustilaginoidea virens genome.</title>
        <authorList>
            <person name="Zhang K."/>
            <person name="Zhao Z."/>
            <person name="Zhang Z."/>
            <person name="Li Y."/>
            <person name="Hsiang T."/>
            <person name="Sun W."/>
        </authorList>
    </citation>
    <scope>NUCLEOTIDE SEQUENCE</scope>
    <source>
        <strain evidence="3">UV-8b</strain>
    </source>
</reference>
<dbReference type="RefSeq" id="XP_042999903.1">
    <property type="nucleotide sequence ID" value="XM_043143968.1"/>
</dbReference>
<reference evidence="2" key="1">
    <citation type="journal article" date="2016" name="Genome Announc.">
        <title>Genome Sequence of Ustilaginoidea virens IPU010, a Rice Pathogenic Fungus Causing False Smut.</title>
        <authorList>
            <person name="Kumagai T."/>
            <person name="Ishii T."/>
            <person name="Terai G."/>
            <person name="Umemura M."/>
            <person name="Machida M."/>
            <person name="Asai K."/>
        </authorList>
    </citation>
    <scope>NUCLEOTIDE SEQUENCE [LARGE SCALE GENOMIC DNA]</scope>
    <source>
        <strain evidence="2">IPU010</strain>
    </source>
</reference>